<reference evidence="4" key="1">
    <citation type="submission" date="2018-12" db="EMBL/GenBank/DDBJ databases">
        <title>Tengunoibacter tsumagoiensis gen. nov., sp. nov., Dictyobacter kobayashii sp. nov., D. alpinus sp. nov., and D. joshuensis sp. nov. and description of Dictyobacteraceae fam. nov. within the order Ktedonobacterales isolated from Tengu-no-mugimeshi.</title>
        <authorList>
            <person name="Wang C.M."/>
            <person name="Zheng Y."/>
            <person name="Sakai Y."/>
            <person name="Toyoda A."/>
            <person name="Minakuchi Y."/>
            <person name="Abe K."/>
            <person name="Yokota A."/>
            <person name="Yabe S."/>
        </authorList>
    </citation>
    <scope>NUCLEOTIDE SEQUENCE [LARGE SCALE GENOMIC DNA]</scope>
    <source>
        <strain evidence="4">Uno16</strain>
    </source>
</reference>
<protein>
    <submittedName>
        <fullName evidence="3">Uncharacterized protein</fullName>
    </submittedName>
</protein>
<keyword evidence="2" id="KW-1133">Transmembrane helix</keyword>
<dbReference type="AlphaFoldDB" id="A0A402BA92"/>
<keyword evidence="2" id="KW-0812">Transmembrane</keyword>
<dbReference type="RefSeq" id="WP_126628516.1">
    <property type="nucleotide sequence ID" value="NZ_BIFT01000001.1"/>
</dbReference>
<evidence type="ECO:0000313" key="4">
    <source>
        <dbReference type="Proteomes" id="UP000287171"/>
    </source>
</evidence>
<comment type="caution">
    <text evidence="3">The sequence shown here is derived from an EMBL/GenBank/DDBJ whole genome shotgun (WGS) entry which is preliminary data.</text>
</comment>
<feature type="transmembrane region" description="Helical" evidence="2">
    <location>
        <begin position="41"/>
        <end position="59"/>
    </location>
</feature>
<dbReference type="EMBL" id="BIFT01000001">
    <property type="protein sequence ID" value="GCE28275.1"/>
    <property type="molecule type" value="Genomic_DNA"/>
</dbReference>
<sequence length="252" mass="27246">MSIQSLVLAIGAGLTLFYSIIKTFEVITAFVKHSAQKKKRLAFILIGIVFAIVFGYASYNTAIPAANHSSTPTKTPAPLISMAPHSATNPLINTTSMPSPTSNDPAPWLDTECAPQSQQPDMGGNQSTDGNVGSCIKVMAGFHYWSEDSGAQATWIIKHPVTSYVTSCQVDAWMPKGDKASSTSTRYDFWRDNTWLGWPGHDINQDTTRVGWFSIATTLNVDGDPAKVRVTAKPDGGTGNIAFAAMRFICQH</sequence>
<proteinExistence type="predicted"/>
<evidence type="ECO:0000256" key="2">
    <source>
        <dbReference type="SAM" id="Phobius"/>
    </source>
</evidence>
<name>A0A402BA92_9CHLR</name>
<feature type="compositionally biased region" description="Polar residues" evidence="1">
    <location>
        <begin position="114"/>
        <end position="129"/>
    </location>
</feature>
<accession>A0A402BA92</accession>
<gene>
    <name evidence="3" type="ORF">KDA_37590</name>
</gene>
<evidence type="ECO:0000256" key="1">
    <source>
        <dbReference type="SAM" id="MobiDB-lite"/>
    </source>
</evidence>
<keyword evidence="2" id="KW-0472">Membrane</keyword>
<dbReference type="Proteomes" id="UP000287171">
    <property type="component" value="Unassembled WGS sequence"/>
</dbReference>
<evidence type="ECO:0000313" key="3">
    <source>
        <dbReference type="EMBL" id="GCE28275.1"/>
    </source>
</evidence>
<feature type="region of interest" description="Disordered" evidence="1">
    <location>
        <begin position="91"/>
        <end position="129"/>
    </location>
</feature>
<feature type="compositionally biased region" description="Polar residues" evidence="1">
    <location>
        <begin position="91"/>
        <end position="104"/>
    </location>
</feature>
<keyword evidence="4" id="KW-1185">Reference proteome</keyword>
<organism evidence="3 4">
    <name type="scientific">Dictyobacter alpinus</name>
    <dbReference type="NCBI Taxonomy" id="2014873"/>
    <lineage>
        <taxon>Bacteria</taxon>
        <taxon>Bacillati</taxon>
        <taxon>Chloroflexota</taxon>
        <taxon>Ktedonobacteria</taxon>
        <taxon>Ktedonobacterales</taxon>
        <taxon>Dictyobacteraceae</taxon>
        <taxon>Dictyobacter</taxon>
    </lineage>
</organism>
<feature type="transmembrane region" description="Helical" evidence="2">
    <location>
        <begin position="6"/>
        <end position="29"/>
    </location>
</feature>